<feature type="transmembrane region" description="Helical" evidence="7">
    <location>
        <begin position="234"/>
        <end position="260"/>
    </location>
</feature>
<protein>
    <submittedName>
        <fullName evidence="10">ABC transporter ATP-binding protein</fullName>
    </submittedName>
</protein>
<dbReference type="Gene3D" id="1.20.1560.10">
    <property type="entry name" value="ABC transporter type 1, transmembrane domain"/>
    <property type="match status" value="1"/>
</dbReference>
<reference evidence="10" key="1">
    <citation type="submission" date="2020-12" db="EMBL/GenBank/DDBJ databases">
        <title>Vagococcus allomyrinae sp. nov. and Enterococcus lavae sp. nov., isolated from the larvae of Allomyrina dichotoma.</title>
        <authorList>
            <person name="Lee S.D."/>
        </authorList>
    </citation>
    <scope>NUCLEOTIDE SEQUENCE</scope>
    <source>
        <strain evidence="10">BWB3-3</strain>
    </source>
</reference>
<feature type="transmembrane region" description="Helical" evidence="7">
    <location>
        <begin position="48"/>
        <end position="68"/>
    </location>
</feature>
<dbReference type="Pfam" id="PF00664">
    <property type="entry name" value="ABC_membrane"/>
    <property type="match status" value="1"/>
</dbReference>
<dbReference type="GO" id="GO:0140359">
    <property type="term" value="F:ABC-type transporter activity"/>
    <property type="evidence" value="ECO:0007669"/>
    <property type="project" value="InterPro"/>
</dbReference>
<dbReference type="InterPro" id="IPR039421">
    <property type="entry name" value="Type_1_exporter"/>
</dbReference>
<dbReference type="AlphaFoldDB" id="A0A940P1W3"/>
<dbReference type="PANTHER" id="PTHR24221">
    <property type="entry name" value="ATP-BINDING CASSETTE SUB-FAMILY B"/>
    <property type="match status" value="1"/>
</dbReference>
<dbReference type="InterPro" id="IPR036640">
    <property type="entry name" value="ABC1_TM_sf"/>
</dbReference>
<name>A0A940P1W3_9ENTE</name>
<evidence type="ECO:0000256" key="7">
    <source>
        <dbReference type="SAM" id="Phobius"/>
    </source>
</evidence>
<dbReference type="GO" id="GO:0034040">
    <property type="term" value="F:ATPase-coupled lipid transmembrane transporter activity"/>
    <property type="evidence" value="ECO:0007669"/>
    <property type="project" value="TreeGrafter"/>
</dbReference>
<evidence type="ECO:0000256" key="2">
    <source>
        <dbReference type="ARBA" id="ARBA00022692"/>
    </source>
</evidence>
<dbReference type="PROSITE" id="PS50893">
    <property type="entry name" value="ABC_TRANSPORTER_2"/>
    <property type="match status" value="1"/>
</dbReference>
<accession>A0A940P1W3</accession>
<dbReference type="InterPro" id="IPR011527">
    <property type="entry name" value="ABC1_TM_dom"/>
</dbReference>
<dbReference type="EMBL" id="JAEEGA010000002">
    <property type="protein sequence ID" value="MBP1039934.1"/>
    <property type="molecule type" value="Genomic_DNA"/>
</dbReference>
<dbReference type="GO" id="GO:0005886">
    <property type="term" value="C:plasma membrane"/>
    <property type="evidence" value="ECO:0007669"/>
    <property type="project" value="UniProtKB-SubCell"/>
</dbReference>
<feature type="domain" description="ABC transporter" evidence="8">
    <location>
        <begin position="326"/>
        <end position="531"/>
    </location>
</feature>
<feature type="transmembrane region" description="Helical" evidence="7">
    <location>
        <begin position="127"/>
        <end position="145"/>
    </location>
</feature>
<dbReference type="InterPro" id="IPR003593">
    <property type="entry name" value="AAA+_ATPase"/>
</dbReference>
<evidence type="ECO:0000313" key="10">
    <source>
        <dbReference type="EMBL" id="MBP1039934.1"/>
    </source>
</evidence>
<sequence length="531" mass="58793">MKNMFLAHKQQLILHTIICFVSAGIQVGVAFIYQLLTKTALSGNVETLLIASIVALLYMALDSVADFLPRVTKTKLVNAIMAKNRLKLISKIETISEYEMVTSDKNTYLTKLTNDFNIMENDFLKPALSAVLSAFIFLFSLFFALRLELSFAGIIVLLSLFPLLSPYFAKKLLAHKKKSAMEAQNDFFSLFEELIASFITLKTGNSFTKYNKRLVKSSTKLKAAKINFDTTQGLTYALSYFLGALAYSGTWIVGAFFVLYHKIELPDLIAMTTLMSTIAGPLEYLSSSYTDLVSSKKIVADLLDYITLDHKDVSSSLVSIDKIELIELKKVSFSINSKKIITNFNYVFEKGKKYAVTGQSGAGKTTIINLISGIYPLTSGQILIDGIAIDQINPHSLYRKLAYSPQQTSLLTTSIANNVSLLHDYKEDDVIHSLISSGLSDLASHHLLNEIIGPNSSYKLSGGETKRLEIARALFKNSDVLIFDEPTSGLDEKNENLIGELIQAFPDKIIVVSTHSTNKTFLGAFDAIIDM</sequence>
<dbReference type="SUPFAM" id="SSF52540">
    <property type="entry name" value="P-loop containing nucleoside triphosphate hydrolases"/>
    <property type="match status" value="1"/>
</dbReference>
<dbReference type="PROSITE" id="PS50929">
    <property type="entry name" value="ABC_TM1F"/>
    <property type="match status" value="1"/>
</dbReference>
<keyword evidence="4 10" id="KW-0067">ATP-binding</keyword>
<dbReference type="InterPro" id="IPR027417">
    <property type="entry name" value="P-loop_NTPase"/>
</dbReference>
<dbReference type="Proteomes" id="UP000674938">
    <property type="component" value="Unassembled WGS sequence"/>
</dbReference>
<dbReference type="Pfam" id="PF00005">
    <property type="entry name" value="ABC_tran"/>
    <property type="match status" value="1"/>
</dbReference>
<dbReference type="Gene3D" id="3.40.50.300">
    <property type="entry name" value="P-loop containing nucleotide triphosphate hydrolases"/>
    <property type="match status" value="1"/>
</dbReference>
<proteinExistence type="predicted"/>
<dbReference type="InterPro" id="IPR003439">
    <property type="entry name" value="ABC_transporter-like_ATP-bd"/>
</dbReference>
<keyword evidence="5 7" id="KW-1133">Transmembrane helix</keyword>
<evidence type="ECO:0000313" key="11">
    <source>
        <dbReference type="Proteomes" id="UP000674938"/>
    </source>
</evidence>
<keyword evidence="3" id="KW-0547">Nucleotide-binding</keyword>
<dbReference type="SUPFAM" id="SSF90123">
    <property type="entry name" value="ABC transporter transmembrane region"/>
    <property type="match status" value="1"/>
</dbReference>
<feature type="transmembrane region" description="Helical" evidence="7">
    <location>
        <begin position="12"/>
        <end position="36"/>
    </location>
</feature>
<dbReference type="GO" id="GO:0005524">
    <property type="term" value="F:ATP binding"/>
    <property type="evidence" value="ECO:0007669"/>
    <property type="project" value="UniProtKB-KW"/>
</dbReference>
<feature type="domain" description="ABC transmembrane type-1" evidence="9">
    <location>
        <begin position="13"/>
        <end position="294"/>
    </location>
</feature>
<dbReference type="CDD" id="cd03228">
    <property type="entry name" value="ABCC_MRP_Like"/>
    <property type="match status" value="1"/>
</dbReference>
<organism evidence="10 11">
    <name type="scientific">Vagococcus allomyrinae</name>
    <dbReference type="NCBI Taxonomy" id="2794353"/>
    <lineage>
        <taxon>Bacteria</taxon>
        <taxon>Bacillati</taxon>
        <taxon>Bacillota</taxon>
        <taxon>Bacilli</taxon>
        <taxon>Lactobacillales</taxon>
        <taxon>Enterococcaceae</taxon>
        <taxon>Vagococcus</taxon>
    </lineage>
</organism>
<evidence type="ECO:0000256" key="1">
    <source>
        <dbReference type="ARBA" id="ARBA00004651"/>
    </source>
</evidence>
<dbReference type="GO" id="GO:0016887">
    <property type="term" value="F:ATP hydrolysis activity"/>
    <property type="evidence" value="ECO:0007669"/>
    <property type="project" value="InterPro"/>
</dbReference>
<keyword evidence="11" id="KW-1185">Reference proteome</keyword>
<dbReference type="SMART" id="SM00382">
    <property type="entry name" value="AAA"/>
    <property type="match status" value="1"/>
</dbReference>
<dbReference type="PANTHER" id="PTHR24221:SF654">
    <property type="entry name" value="ATP-BINDING CASSETTE SUB-FAMILY B MEMBER 6"/>
    <property type="match status" value="1"/>
</dbReference>
<keyword evidence="2 7" id="KW-0812">Transmembrane</keyword>
<evidence type="ECO:0000259" key="8">
    <source>
        <dbReference type="PROSITE" id="PS50893"/>
    </source>
</evidence>
<evidence type="ECO:0000256" key="6">
    <source>
        <dbReference type="ARBA" id="ARBA00023136"/>
    </source>
</evidence>
<evidence type="ECO:0000256" key="4">
    <source>
        <dbReference type="ARBA" id="ARBA00022840"/>
    </source>
</evidence>
<gene>
    <name evidence="10" type="ORF">I6N95_02805</name>
</gene>
<evidence type="ECO:0000259" key="9">
    <source>
        <dbReference type="PROSITE" id="PS50929"/>
    </source>
</evidence>
<evidence type="ECO:0000256" key="3">
    <source>
        <dbReference type="ARBA" id="ARBA00022741"/>
    </source>
</evidence>
<keyword evidence="6 7" id="KW-0472">Membrane</keyword>
<comment type="caution">
    <text evidence="10">The sequence shown here is derived from an EMBL/GenBank/DDBJ whole genome shotgun (WGS) entry which is preliminary data.</text>
</comment>
<comment type="subcellular location">
    <subcellularLocation>
        <location evidence="1">Cell membrane</location>
        <topology evidence="1">Multi-pass membrane protein</topology>
    </subcellularLocation>
</comment>
<feature type="transmembrane region" description="Helical" evidence="7">
    <location>
        <begin position="151"/>
        <end position="169"/>
    </location>
</feature>
<evidence type="ECO:0000256" key="5">
    <source>
        <dbReference type="ARBA" id="ARBA00022989"/>
    </source>
</evidence>